<keyword evidence="2" id="KW-1185">Reference proteome</keyword>
<dbReference type="EMBL" id="JAMSHJ010000002">
    <property type="protein sequence ID" value="KAI5434835.1"/>
    <property type="molecule type" value="Genomic_DNA"/>
</dbReference>
<dbReference type="AlphaFoldDB" id="A0A9D4YCT5"/>
<accession>A0A9D4YCT5</accession>
<proteinExistence type="predicted"/>
<reference evidence="1 2" key="1">
    <citation type="journal article" date="2022" name="Nat. Genet.">
        <title>Improved pea reference genome and pan-genome highlight genomic features and evolutionary characteristics.</title>
        <authorList>
            <person name="Yang T."/>
            <person name="Liu R."/>
            <person name="Luo Y."/>
            <person name="Hu S."/>
            <person name="Wang D."/>
            <person name="Wang C."/>
            <person name="Pandey M.K."/>
            <person name="Ge S."/>
            <person name="Xu Q."/>
            <person name="Li N."/>
            <person name="Li G."/>
            <person name="Huang Y."/>
            <person name="Saxena R.K."/>
            <person name="Ji Y."/>
            <person name="Li M."/>
            <person name="Yan X."/>
            <person name="He Y."/>
            <person name="Liu Y."/>
            <person name="Wang X."/>
            <person name="Xiang C."/>
            <person name="Varshney R.K."/>
            <person name="Ding H."/>
            <person name="Gao S."/>
            <person name="Zong X."/>
        </authorList>
    </citation>
    <scope>NUCLEOTIDE SEQUENCE [LARGE SCALE GENOMIC DNA]</scope>
    <source>
        <strain evidence="1 2">cv. Zhongwan 6</strain>
    </source>
</reference>
<name>A0A9D4YCT5_PEA</name>
<protein>
    <submittedName>
        <fullName evidence="1">Uncharacterized protein</fullName>
    </submittedName>
</protein>
<evidence type="ECO:0000313" key="2">
    <source>
        <dbReference type="Proteomes" id="UP001058974"/>
    </source>
</evidence>
<organism evidence="1 2">
    <name type="scientific">Pisum sativum</name>
    <name type="common">Garden pea</name>
    <name type="synonym">Lathyrus oleraceus</name>
    <dbReference type="NCBI Taxonomy" id="3888"/>
    <lineage>
        <taxon>Eukaryota</taxon>
        <taxon>Viridiplantae</taxon>
        <taxon>Streptophyta</taxon>
        <taxon>Embryophyta</taxon>
        <taxon>Tracheophyta</taxon>
        <taxon>Spermatophyta</taxon>
        <taxon>Magnoliopsida</taxon>
        <taxon>eudicotyledons</taxon>
        <taxon>Gunneridae</taxon>
        <taxon>Pentapetalae</taxon>
        <taxon>rosids</taxon>
        <taxon>fabids</taxon>
        <taxon>Fabales</taxon>
        <taxon>Fabaceae</taxon>
        <taxon>Papilionoideae</taxon>
        <taxon>50 kb inversion clade</taxon>
        <taxon>NPAAA clade</taxon>
        <taxon>Hologalegina</taxon>
        <taxon>IRL clade</taxon>
        <taxon>Fabeae</taxon>
        <taxon>Lathyrus</taxon>
    </lineage>
</organism>
<gene>
    <name evidence="1" type="ORF">KIW84_021595</name>
</gene>
<sequence length="148" mass="16719">MGGGGDNSRSKKDNAIKWDVDTSSKSDDGLRLCKLDIINKACISKLVWKLQNNNGEFWCDGVWGDKDVNVWNGVWIAPNARISELQFFIPMHIQNANVDDIANEDAGWNWDDLNNWPPMDILQRIVAIMLASFDACPDVRVGFWHNGI</sequence>
<dbReference type="Proteomes" id="UP001058974">
    <property type="component" value="Chromosome 2"/>
</dbReference>
<dbReference type="Gramene" id="Psat02G0159500-T1">
    <property type="protein sequence ID" value="KAI5434835.1"/>
    <property type="gene ID" value="KIW84_021595"/>
</dbReference>
<evidence type="ECO:0000313" key="1">
    <source>
        <dbReference type="EMBL" id="KAI5434835.1"/>
    </source>
</evidence>
<comment type="caution">
    <text evidence="1">The sequence shown here is derived from an EMBL/GenBank/DDBJ whole genome shotgun (WGS) entry which is preliminary data.</text>
</comment>